<dbReference type="EMBL" id="LVLJ01002210">
    <property type="protein sequence ID" value="OAE26216.1"/>
    <property type="molecule type" value="Genomic_DNA"/>
</dbReference>
<gene>
    <name evidence="2" type="ORF">AXG93_3457s1430</name>
</gene>
<proteinExistence type="predicted"/>
<name>A0A176W1Y1_MARPO</name>
<sequence length="248" mass="27079">MKGVRYFNGRLPGGHLGRVVVARGAALDEHFPAAGDRSRHPGGTKPESSPPTAESAVDASSPNPLPVSERCGQQRFARDAFNEPLLCGHGRRKPSRRSGFDGSCRTPVVRSGTGSCRLLPQYEEGVIPEGFQSSAQVELEWRGRVRFYRISLRLFRTPSFSPSLEEAVTSTGFTASWIHDSAVKVLPLTVLGDDSRTAELSGTWHPKLRAQAPTGFCQTGVSMLQAVPRVRLVHVVVEIPWEDDHLGE</sequence>
<evidence type="ECO:0000313" key="3">
    <source>
        <dbReference type="Proteomes" id="UP000077202"/>
    </source>
</evidence>
<evidence type="ECO:0000313" key="2">
    <source>
        <dbReference type="EMBL" id="OAE26216.1"/>
    </source>
</evidence>
<feature type="compositionally biased region" description="Polar residues" evidence="1">
    <location>
        <begin position="46"/>
        <end position="62"/>
    </location>
</feature>
<comment type="caution">
    <text evidence="2">The sequence shown here is derived from an EMBL/GenBank/DDBJ whole genome shotgun (WGS) entry which is preliminary data.</text>
</comment>
<dbReference type="AlphaFoldDB" id="A0A176W1Y1"/>
<evidence type="ECO:0000256" key="1">
    <source>
        <dbReference type="SAM" id="MobiDB-lite"/>
    </source>
</evidence>
<reference evidence="2" key="1">
    <citation type="submission" date="2016-03" db="EMBL/GenBank/DDBJ databases">
        <title>Mechanisms controlling the formation of the plant cell surface in tip-growing cells are functionally conserved among land plants.</title>
        <authorList>
            <person name="Honkanen S."/>
            <person name="Jones V.A."/>
            <person name="Morieri G."/>
            <person name="Champion C."/>
            <person name="Hetherington A.J."/>
            <person name="Kelly S."/>
            <person name="Saint-Marcoux D."/>
            <person name="Proust H."/>
            <person name="Prescott H."/>
            <person name="Dolan L."/>
        </authorList>
    </citation>
    <scope>NUCLEOTIDE SEQUENCE [LARGE SCALE GENOMIC DNA]</scope>
    <source>
        <tissue evidence="2">Whole gametophyte</tissue>
    </source>
</reference>
<accession>A0A176W1Y1</accession>
<dbReference type="Proteomes" id="UP000077202">
    <property type="component" value="Unassembled WGS sequence"/>
</dbReference>
<protein>
    <submittedName>
        <fullName evidence="2">Uncharacterized protein</fullName>
    </submittedName>
</protein>
<feature type="region of interest" description="Disordered" evidence="1">
    <location>
        <begin position="31"/>
        <end position="69"/>
    </location>
</feature>
<organism evidence="2 3">
    <name type="scientific">Marchantia polymorpha subsp. ruderalis</name>
    <dbReference type="NCBI Taxonomy" id="1480154"/>
    <lineage>
        <taxon>Eukaryota</taxon>
        <taxon>Viridiplantae</taxon>
        <taxon>Streptophyta</taxon>
        <taxon>Embryophyta</taxon>
        <taxon>Marchantiophyta</taxon>
        <taxon>Marchantiopsida</taxon>
        <taxon>Marchantiidae</taxon>
        <taxon>Marchantiales</taxon>
        <taxon>Marchantiaceae</taxon>
        <taxon>Marchantia</taxon>
    </lineage>
</organism>
<keyword evidence="3" id="KW-1185">Reference proteome</keyword>